<protein>
    <submittedName>
        <fullName evidence="4">Uncharacterized protein</fullName>
    </submittedName>
</protein>
<feature type="signal peptide" evidence="3">
    <location>
        <begin position="1"/>
        <end position="19"/>
    </location>
</feature>
<accession>A0A9N9XU06</accession>
<proteinExistence type="predicted"/>
<keyword evidence="1 3" id="KW-0732">Signal</keyword>
<dbReference type="CDD" id="cd22191">
    <property type="entry name" value="DPBB_RlpA_EXP_N-like"/>
    <property type="match status" value="1"/>
</dbReference>
<dbReference type="InterPro" id="IPR051477">
    <property type="entry name" value="Expansin_CellWall"/>
</dbReference>
<feature type="compositionally biased region" description="Low complexity" evidence="2">
    <location>
        <begin position="130"/>
        <end position="149"/>
    </location>
</feature>
<evidence type="ECO:0000256" key="1">
    <source>
        <dbReference type="ARBA" id="ARBA00022729"/>
    </source>
</evidence>
<dbReference type="Proteomes" id="UP000754883">
    <property type="component" value="Unassembled WGS sequence"/>
</dbReference>
<reference evidence="5" key="1">
    <citation type="submission" date="2019-06" db="EMBL/GenBank/DDBJ databases">
        <authorList>
            <person name="Broberg M."/>
        </authorList>
    </citation>
    <scope>NUCLEOTIDE SEQUENCE [LARGE SCALE GENOMIC DNA]</scope>
</reference>
<evidence type="ECO:0000313" key="4">
    <source>
        <dbReference type="EMBL" id="CAG9975070.1"/>
    </source>
</evidence>
<reference evidence="4 5" key="2">
    <citation type="submission" date="2021-10" db="EMBL/GenBank/DDBJ databases">
        <authorList>
            <person name="Piombo E."/>
        </authorList>
    </citation>
    <scope>NUCLEOTIDE SEQUENCE [LARGE SCALE GENOMIC DNA]</scope>
</reference>
<feature type="region of interest" description="Disordered" evidence="2">
    <location>
        <begin position="119"/>
        <end position="152"/>
    </location>
</feature>
<gene>
    <name evidence="4" type="ORF">CBYS24578_00016684</name>
</gene>
<evidence type="ECO:0000256" key="3">
    <source>
        <dbReference type="SAM" id="SignalP"/>
    </source>
</evidence>
<dbReference type="Gene3D" id="2.40.40.10">
    <property type="entry name" value="RlpA-like domain"/>
    <property type="match status" value="1"/>
</dbReference>
<dbReference type="PROSITE" id="PS51257">
    <property type="entry name" value="PROKAR_LIPOPROTEIN"/>
    <property type="match status" value="1"/>
</dbReference>
<dbReference type="EMBL" id="CABFNO020001253">
    <property type="protein sequence ID" value="CAG9975070.1"/>
    <property type="molecule type" value="Genomic_DNA"/>
</dbReference>
<feature type="chain" id="PRO_5040256118" evidence="3">
    <location>
        <begin position="20"/>
        <end position="268"/>
    </location>
</feature>
<comment type="caution">
    <text evidence="4">The sequence shown here is derived from an EMBL/GenBank/DDBJ whole genome shotgun (WGS) entry which is preliminary data.</text>
</comment>
<keyword evidence="5" id="KW-1185">Reference proteome</keyword>
<name>A0A9N9XU06_9HYPO</name>
<dbReference type="InterPro" id="IPR036908">
    <property type="entry name" value="RlpA-like_sf"/>
</dbReference>
<dbReference type="SUPFAM" id="SSF50685">
    <property type="entry name" value="Barwin-like endoglucanases"/>
    <property type="match status" value="1"/>
</dbReference>
<dbReference type="PANTHER" id="PTHR31836:SF28">
    <property type="entry name" value="SRCR DOMAIN-CONTAINING PROTEIN-RELATED"/>
    <property type="match status" value="1"/>
</dbReference>
<evidence type="ECO:0000313" key="5">
    <source>
        <dbReference type="Proteomes" id="UP000754883"/>
    </source>
</evidence>
<dbReference type="AlphaFoldDB" id="A0A9N9XU06"/>
<organism evidence="4 5">
    <name type="scientific">Clonostachys byssicola</name>
    <dbReference type="NCBI Taxonomy" id="160290"/>
    <lineage>
        <taxon>Eukaryota</taxon>
        <taxon>Fungi</taxon>
        <taxon>Dikarya</taxon>
        <taxon>Ascomycota</taxon>
        <taxon>Pezizomycotina</taxon>
        <taxon>Sordariomycetes</taxon>
        <taxon>Hypocreomycetidae</taxon>
        <taxon>Hypocreales</taxon>
        <taxon>Bionectriaceae</taxon>
        <taxon>Clonostachys</taxon>
    </lineage>
</organism>
<evidence type="ECO:0000256" key="2">
    <source>
        <dbReference type="SAM" id="MobiDB-lite"/>
    </source>
</evidence>
<dbReference type="OrthoDB" id="406505at2759"/>
<dbReference type="PANTHER" id="PTHR31836">
    <property type="match status" value="1"/>
</dbReference>
<sequence>MSFFKSLLLATVAATSAVAYTGDMTYFNQGLGSCGQVKTDADAVVALSAADYGEWANPNQATVCGKWIKITANGKTVRAQVWDKCPGGECVSGGIDVSPSVFTQIADLSVGRLTVSWEFEEGSGGGSPDPTTVAPAPTREAPAPTSEAPVPTTTSEVIIVPTTTSEVIIPTTTSEVVVPTTTSEVVVPSSTSEVVVPSSSSSSSTIIAAPTTFSTRVRPSTTSQAAPSTTSLPGQVLVETNRVKVVVVTHWVTATVTDNGAVPTSSSS</sequence>